<comment type="similarity">
    <text evidence="2">Belongs to the PA-phosphatase related phosphoesterase family.</text>
</comment>
<dbReference type="Proteomes" id="UP000001542">
    <property type="component" value="Unassembled WGS sequence"/>
</dbReference>
<keyword evidence="3 6" id="KW-0812">Transmembrane</keyword>
<dbReference type="PANTHER" id="PTHR10165">
    <property type="entry name" value="LIPID PHOSPHATE PHOSPHATASE"/>
    <property type="match status" value="1"/>
</dbReference>
<feature type="domain" description="Phosphatidic acid phosphatase type 2/haloperoxidase" evidence="7">
    <location>
        <begin position="102"/>
        <end position="227"/>
    </location>
</feature>
<feature type="transmembrane region" description="Helical" evidence="6">
    <location>
        <begin position="157"/>
        <end position="174"/>
    </location>
</feature>
<dbReference type="EMBL" id="DS113413">
    <property type="protein sequence ID" value="EAY06875.1"/>
    <property type="molecule type" value="Genomic_DNA"/>
</dbReference>
<protein>
    <submittedName>
        <fullName evidence="8">PAP2 superfamily protein</fullName>
    </submittedName>
</protein>
<proteinExistence type="inferred from homology"/>
<dbReference type="SUPFAM" id="SSF48317">
    <property type="entry name" value="Acid phosphatase/Vanadium-dependent haloperoxidase"/>
    <property type="match status" value="1"/>
</dbReference>
<dbReference type="RefSeq" id="XP_001319098.1">
    <property type="nucleotide sequence ID" value="XM_001319063.1"/>
</dbReference>
<evidence type="ECO:0000256" key="4">
    <source>
        <dbReference type="ARBA" id="ARBA00022989"/>
    </source>
</evidence>
<comment type="subcellular location">
    <subcellularLocation>
        <location evidence="1">Membrane</location>
        <topology evidence="1">Multi-pass membrane protein</topology>
    </subcellularLocation>
</comment>
<dbReference type="SMR" id="A2EKG7"/>
<evidence type="ECO:0000256" key="5">
    <source>
        <dbReference type="ARBA" id="ARBA00023136"/>
    </source>
</evidence>
<gene>
    <name evidence="8" type="ORF">TVAG_340540</name>
</gene>
<keyword evidence="4 6" id="KW-1133">Transmembrane helix</keyword>
<evidence type="ECO:0000256" key="3">
    <source>
        <dbReference type="ARBA" id="ARBA00022692"/>
    </source>
</evidence>
<evidence type="ECO:0000313" key="9">
    <source>
        <dbReference type="Proteomes" id="UP000001542"/>
    </source>
</evidence>
<feature type="transmembrane region" description="Helical" evidence="6">
    <location>
        <begin position="212"/>
        <end position="230"/>
    </location>
</feature>
<evidence type="ECO:0000259" key="7">
    <source>
        <dbReference type="SMART" id="SM00014"/>
    </source>
</evidence>
<dbReference type="InterPro" id="IPR036938">
    <property type="entry name" value="PAP2/HPO_sf"/>
</dbReference>
<dbReference type="VEuPathDB" id="TrichDB:TVAG_340540"/>
<dbReference type="PANTHER" id="PTHR10165:SF35">
    <property type="entry name" value="RE23632P"/>
    <property type="match status" value="1"/>
</dbReference>
<dbReference type="InterPro" id="IPR043216">
    <property type="entry name" value="PAP-like"/>
</dbReference>
<dbReference type="GO" id="GO:0046839">
    <property type="term" value="P:phospholipid dephosphorylation"/>
    <property type="evidence" value="ECO:0000318"/>
    <property type="project" value="GO_Central"/>
</dbReference>
<dbReference type="OrthoDB" id="10030083at2759"/>
<evidence type="ECO:0000256" key="6">
    <source>
        <dbReference type="SAM" id="Phobius"/>
    </source>
</evidence>
<feature type="transmembrane region" description="Helical" evidence="6">
    <location>
        <begin position="98"/>
        <end position="116"/>
    </location>
</feature>
<evidence type="ECO:0000256" key="1">
    <source>
        <dbReference type="ARBA" id="ARBA00004141"/>
    </source>
</evidence>
<dbReference type="AlphaFoldDB" id="A2EKG7"/>
<feature type="transmembrane region" description="Helical" evidence="6">
    <location>
        <begin position="14"/>
        <end position="36"/>
    </location>
</feature>
<dbReference type="FunCoup" id="A2EKG7">
    <property type="interactions" value="69"/>
</dbReference>
<name>A2EKG7_TRIV3</name>
<dbReference type="GO" id="GO:0008195">
    <property type="term" value="F:phosphatidate phosphatase activity"/>
    <property type="evidence" value="ECO:0000318"/>
    <property type="project" value="GO_Central"/>
</dbReference>
<evidence type="ECO:0000313" key="8">
    <source>
        <dbReference type="EMBL" id="EAY06875.1"/>
    </source>
</evidence>
<dbReference type="Gene3D" id="1.20.144.10">
    <property type="entry name" value="Phosphatidic acid phosphatase type 2/haloperoxidase"/>
    <property type="match status" value="1"/>
</dbReference>
<feature type="transmembrane region" description="Helical" evidence="6">
    <location>
        <begin position="62"/>
        <end position="86"/>
    </location>
</feature>
<dbReference type="GO" id="GO:0016020">
    <property type="term" value="C:membrane"/>
    <property type="evidence" value="ECO:0000318"/>
    <property type="project" value="GO_Central"/>
</dbReference>
<dbReference type="Pfam" id="PF01569">
    <property type="entry name" value="PAP2"/>
    <property type="match status" value="1"/>
</dbReference>
<evidence type="ECO:0000256" key="2">
    <source>
        <dbReference type="ARBA" id="ARBA00008816"/>
    </source>
</evidence>
<dbReference type="VEuPathDB" id="TrichDB:TVAGG3_0979530"/>
<keyword evidence="9" id="KW-1185">Reference proteome</keyword>
<reference evidence="8" key="2">
    <citation type="journal article" date="2007" name="Science">
        <title>Draft genome sequence of the sexually transmitted pathogen Trichomonas vaginalis.</title>
        <authorList>
            <person name="Carlton J.M."/>
            <person name="Hirt R.P."/>
            <person name="Silva J.C."/>
            <person name="Delcher A.L."/>
            <person name="Schatz M."/>
            <person name="Zhao Q."/>
            <person name="Wortman J.R."/>
            <person name="Bidwell S.L."/>
            <person name="Alsmark U.C.M."/>
            <person name="Besteiro S."/>
            <person name="Sicheritz-Ponten T."/>
            <person name="Noel C.J."/>
            <person name="Dacks J.B."/>
            <person name="Foster P.G."/>
            <person name="Simillion C."/>
            <person name="Van de Peer Y."/>
            <person name="Miranda-Saavedra D."/>
            <person name="Barton G.J."/>
            <person name="Westrop G.D."/>
            <person name="Mueller S."/>
            <person name="Dessi D."/>
            <person name="Fiori P.L."/>
            <person name="Ren Q."/>
            <person name="Paulsen I."/>
            <person name="Zhang H."/>
            <person name="Bastida-Corcuera F.D."/>
            <person name="Simoes-Barbosa A."/>
            <person name="Brown M.T."/>
            <person name="Hayes R.D."/>
            <person name="Mukherjee M."/>
            <person name="Okumura C.Y."/>
            <person name="Schneider R."/>
            <person name="Smith A.J."/>
            <person name="Vanacova S."/>
            <person name="Villalvazo M."/>
            <person name="Haas B.J."/>
            <person name="Pertea M."/>
            <person name="Feldblyum T.V."/>
            <person name="Utterback T.R."/>
            <person name="Shu C.L."/>
            <person name="Osoegawa K."/>
            <person name="de Jong P.J."/>
            <person name="Hrdy I."/>
            <person name="Horvathova L."/>
            <person name="Zubacova Z."/>
            <person name="Dolezal P."/>
            <person name="Malik S.B."/>
            <person name="Logsdon J.M. Jr."/>
            <person name="Henze K."/>
            <person name="Gupta A."/>
            <person name="Wang C.C."/>
            <person name="Dunne R.L."/>
            <person name="Upcroft J.A."/>
            <person name="Upcroft P."/>
            <person name="White O."/>
            <person name="Salzberg S.L."/>
            <person name="Tang P."/>
            <person name="Chiu C.-H."/>
            <person name="Lee Y.-S."/>
            <person name="Embley T.M."/>
            <person name="Coombs G.H."/>
            <person name="Mottram J.C."/>
            <person name="Tachezy J."/>
            <person name="Fraser-Liggett C.M."/>
            <person name="Johnson P.J."/>
        </authorList>
    </citation>
    <scope>NUCLEOTIDE SEQUENCE [LARGE SCALE GENOMIC DNA]</scope>
    <source>
        <strain evidence="8">G3</strain>
    </source>
</reference>
<dbReference type="KEGG" id="tva:4764758"/>
<organism evidence="8 9">
    <name type="scientific">Trichomonas vaginalis (strain ATCC PRA-98 / G3)</name>
    <dbReference type="NCBI Taxonomy" id="412133"/>
    <lineage>
        <taxon>Eukaryota</taxon>
        <taxon>Metamonada</taxon>
        <taxon>Parabasalia</taxon>
        <taxon>Trichomonadida</taxon>
        <taxon>Trichomonadidae</taxon>
        <taxon>Trichomonas</taxon>
    </lineage>
</organism>
<dbReference type="eggNOG" id="KOG3030">
    <property type="taxonomic scope" value="Eukaryota"/>
</dbReference>
<reference evidence="8" key="1">
    <citation type="submission" date="2006-10" db="EMBL/GenBank/DDBJ databases">
        <authorList>
            <person name="Amadeo P."/>
            <person name="Zhao Q."/>
            <person name="Wortman J."/>
            <person name="Fraser-Liggett C."/>
            <person name="Carlton J."/>
        </authorList>
    </citation>
    <scope>NUCLEOTIDE SEQUENCE</scope>
    <source>
        <strain evidence="8">G3</strain>
    </source>
</reference>
<dbReference type="SMART" id="SM00014">
    <property type="entry name" value="acidPPc"/>
    <property type="match status" value="1"/>
</dbReference>
<dbReference type="InParanoid" id="A2EKG7"/>
<accession>A2EKG7</accession>
<dbReference type="FunFam" id="1.20.144.10:FF:000032">
    <property type="entry name" value="PAP2 superfamily protein"/>
    <property type="match status" value="1"/>
</dbReference>
<keyword evidence="5 6" id="KW-0472">Membrane</keyword>
<dbReference type="STRING" id="5722.A2EKG7"/>
<feature type="transmembrane region" description="Helical" evidence="6">
    <location>
        <begin position="181"/>
        <end position="200"/>
    </location>
</feature>
<dbReference type="GO" id="GO:0006644">
    <property type="term" value="P:phospholipid metabolic process"/>
    <property type="evidence" value="ECO:0000318"/>
    <property type="project" value="GO_Central"/>
</dbReference>
<dbReference type="InterPro" id="IPR000326">
    <property type="entry name" value="PAP2/HPO"/>
</dbReference>
<sequence length="253" mass="29128">MIEIDERDPLWKRILYFIDYQDMIISILALAVWLGLSTIEPNYLYIPENDGDSNYPMKKSQIPFLLLSFIVFGGFNLIFIGLYFLARRYPKYFCRFDLFPVAWGLVFAISMSNIFVNVPKSYVGRARPDIYARCGVKNLTECPQKILKEEHKSWPSGHSSTAMSATIYMAAFFIKFLYAKPYAIIFSALFALFGIYVGATRIVDFRHHPDDVLAGLFIGFIAAYIVWENLSTKIFIESNQKDETLPLPQTITQ</sequence>